<evidence type="ECO:0000313" key="3">
    <source>
        <dbReference type="Proteomes" id="UP000265581"/>
    </source>
</evidence>
<dbReference type="EMBL" id="QUBR01000001">
    <property type="protein sequence ID" value="REK73212.1"/>
    <property type="molecule type" value="Genomic_DNA"/>
</dbReference>
<gene>
    <name evidence="2" type="ORF">DX116_06495</name>
</gene>
<dbReference type="AlphaFoldDB" id="A0A371PBB3"/>
<dbReference type="Proteomes" id="UP000265581">
    <property type="component" value="Unassembled WGS sequence"/>
</dbReference>
<protein>
    <recommendedName>
        <fullName evidence="4">Exo-alpha-sialidase</fullName>
    </recommendedName>
</protein>
<feature type="region of interest" description="Disordered" evidence="1">
    <location>
        <begin position="129"/>
        <end position="148"/>
    </location>
</feature>
<name>A0A371PBB3_9ACTN</name>
<keyword evidence="3" id="KW-1185">Reference proteome</keyword>
<sequence>MGGMRISRTIVVVLLSGALAIALGAFVVFHGSSYDDVLHDTGASADDVIAVAGSPSGVARAGDGSVLLTFSIRDQEGGEEEKGAWRLMAPDGDVVRSGATRAFSTPHGFDDGFVVAAPDAEVPPTRIDLDGSTTSGGPTQPPAPVRPGDILVTDVGLLTFYRPSDGSVHELPPPGRHSRSDAFERVAIDEDGTIWGVTDRAERTARLVHSADGGRTWETDALTLPTAGAPGDLVTGHGVTLLSLVAGMSDGIVGATIVDGGEPRPFAPDGLRLRALDHTKTVVLPDGRLVLGEDDPHGSAGWFVATTQANSAFEPLDVPEKTSSITSSGGALYAVAGPDDAGELWQSLDGGATWTRVDVGGR</sequence>
<dbReference type="Gene3D" id="2.130.10.10">
    <property type="entry name" value="YVTN repeat-like/Quinoprotein amine dehydrogenase"/>
    <property type="match status" value="1"/>
</dbReference>
<evidence type="ECO:0000313" key="2">
    <source>
        <dbReference type="EMBL" id="REK73212.1"/>
    </source>
</evidence>
<evidence type="ECO:0008006" key="4">
    <source>
        <dbReference type="Google" id="ProtNLM"/>
    </source>
</evidence>
<accession>A0A371PBB3</accession>
<dbReference type="InterPro" id="IPR015943">
    <property type="entry name" value="WD40/YVTN_repeat-like_dom_sf"/>
</dbReference>
<comment type="caution">
    <text evidence="2">The sequence shown here is derived from an EMBL/GenBank/DDBJ whole genome shotgun (WGS) entry which is preliminary data.</text>
</comment>
<evidence type="ECO:0000256" key="1">
    <source>
        <dbReference type="SAM" id="MobiDB-lite"/>
    </source>
</evidence>
<organism evidence="2 3">
    <name type="scientific">Aeromicrobium endophyticum</name>
    <dbReference type="NCBI Taxonomy" id="2292704"/>
    <lineage>
        <taxon>Bacteria</taxon>
        <taxon>Bacillati</taxon>
        <taxon>Actinomycetota</taxon>
        <taxon>Actinomycetes</taxon>
        <taxon>Propionibacteriales</taxon>
        <taxon>Nocardioidaceae</taxon>
        <taxon>Aeromicrobium</taxon>
    </lineage>
</organism>
<dbReference type="SUPFAM" id="SSF110296">
    <property type="entry name" value="Oligoxyloglucan reducing end-specific cellobiohydrolase"/>
    <property type="match status" value="1"/>
</dbReference>
<reference evidence="2 3" key="1">
    <citation type="submission" date="2018-08" db="EMBL/GenBank/DDBJ databases">
        <title>Aeromicrobium sp. M2KJ-4, whole genome shotgun sequence.</title>
        <authorList>
            <person name="Tuo L."/>
        </authorList>
    </citation>
    <scope>NUCLEOTIDE SEQUENCE [LARGE SCALE GENOMIC DNA]</scope>
    <source>
        <strain evidence="2 3">M2KJ-4</strain>
    </source>
</reference>
<proteinExistence type="predicted"/>